<dbReference type="GO" id="GO:0043937">
    <property type="term" value="P:regulation of sporulation"/>
    <property type="evidence" value="ECO:0007669"/>
    <property type="project" value="InterPro"/>
</dbReference>
<dbReference type="Gene3D" id="4.10.280.10">
    <property type="entry name" value="Helix-loop-helix DNA-binding domain"/>
    <property type="match status" value="1"/>
</dbReference>
<dbReference type="EMBL" id="NPCC01000006">
    <property type="protein sequence ID" value="PAE89845.1"/>
    <property type="molecule type" value="Genomic_DNA"/>
</dbReference>
<organism evidence="2 3">
    <name type="scientific">Shouchella clausii</name>
    <name type="common">Alkalihalobacillus clausii</name>
    <dbReference type="NCBI Taxonomy" id="79880"/>
    <lineage>
        <taxon>Bacteria</taxon>
        <taxon>Bacillati</taxon>
        <taxon>Bacillota</taxon>
        <taxon>Bacilli</taxon>
        <taxon>Bacillales</taxon>
        <taxon>Bacillaceae</taxon>
        <taxon>Shouchella</taxon>
    </lineage>
</organism>
<dbReference type="SUPFAM" id="SSF140500">
    <property type="entry name" value="BAS1536-like"/>
    <property type="match status" value="1"/>
</dbReference>
<dbReference type="GO" id="GO:0046983">
    <property type="term" value="F:protein dimerization activity"/>
    <property type="evidence" value="ECO:0007669"/>
    <property type="project" value="InterPro"/>
</dbReference>
<gene>
    <name evidence="2" type="ORF">CHH61_09185</name>
    <name evidence="1" type="ORF">CHH72_06195</name>
</gene>
<dbReference type="EMBL" id="NPBS01000039">
    <property type="protein sequence ID" value="PAF26293.1"/>
    <property type="molecule type" value="Genomic_DNA"/>
</dbReference>
<evidence type="ECO:0000313" key="2">
    <source>
        <dbReference type="EMBL" id="PAF26293.1"/>
    </source>
</evidence>
<protein>
    <recommendedName>
        <fullName evidence="5">Aspartyl-phosphate phosphatase Spo0E family protein</fullName>
    </recommendedName>
</protein>
<evidence type="ECO:0000313" key="1">
    <source>
        <dbReference type="EMBL" id="PAE89845.1"/>
    </source>
</evidence>
<dbReference type="Proteomes" id="UP000216133">
    <property type="component" value="Unassembled WGS sequence"/>
</dbReference>
<dbReference type="InterPro" id="IPR036638">
    <property type="entry name" value="HLH_DNA-bd_sf"/>
</dbReference>
<proteinExistence type="predicted"/>
<dbReference type="RefSeq" id="WP_073304685.1">
    <property type="nucleotide sequence ID" value="NZ_CP012475.1"/>
</dbReference>
<comment type="caution">
    <text evidence="2">The sequence shown here is derived from an EMBL/GenBank/DDBJ whole genome shotgun (WGS) entry which is preliminary data.</text>
</comment>
<reference evidence="3 4" key="1">
    <citation type="submission" date="2017-07" db="EMBL/GenBank/DDBJ databases">
        <title>Isolation and whole genome analysis of endospore-forming bacteria from heroin.</title>
        <authorList>
            <person name="Kalinowski J."/>
            <person name="Ahrens B."/>
            <person name="Al-Dilaimi A."/>
            <person name="Winkler A."/>
            <person name="Wibberg D."/>
            <person name="Schleenbecker U."/>
            <person name="Ruckert C."/>
            <person name="Wolfel R."/>
            <person name="Grass G."/>
        </authorList>
    </citation>
    <scope>NUCLEOTIDE SEQUENCE [LARGE SCALE GENOMIC DNA]</scope>
    <source>
        <strain evidence="2 3">7523-2</strain>
        <strain evidence="1 4">7539</strain>
    </source>
</reference>
<accession>A0A268S172</accession>
<name>A0A268S172_SHOCL</name>
<evidence type="ECO:0008006" key="5">
    <source>
        <dbReference type="Google" id="ProtNLM"/>
    </source>
</evidence>
<dbReference type="Proteomes" id="UP000216207">
    <property type="component" value="Unassembled WGS sequence"/>
</dbReference>
<evidence type="ECO:0000313" key="3">
    <source>
        <dbReference type="Proteomes" id="UP000216133"/>
    </source>
</evidence>
<sequence>MLIAAKQYGMSHPIVLTYSKEIDLIHNYLLEMESKRSFPKT</sequence>
<dbReference type="AlphaFoldDB" id="A0A268S172"/>
<dbReference type="InterPro" id="IPR037208">
    <property type="entry name" value="Spo0E-like_sf"/>
</dbReference>
<evidence type="ECO:0000313" key="4">
    <source>
        <dbReference type="Proteomes" id="UP000216207"/>
    </source>
</evidence>